<sequence>MSDTARCTLLLALLFVAGAVPVVPANAKVYRPVDSILLNCGSTSDGLDADGRNWVSDTNNQHWLVDGGRSSIMTVADRLETLLPSTIPYMTACVFPVDTAYNFTVDPNHRHWLRFLFYPSSYNGIPPENFRFSVSTSTGLILLRNFSVWFTAKALTQAYLIEEFSLPRAPAGFFTVTFTPTPPMAMSNSNDDDDVTYAYVNGIEVSSMPDIFDDPVTMVGFSDQKVDIATTQTMYRFNVGGGYIPPSKDSGLARYWYNDTPYVLGVMPGVTYDAGPRFHIKYPSDVAEYAAPALVYTGSRSMGPDARVNQNNNLTWTMEVDANFTYVVRLHFCELLLDKPNQRAFDIFVNNKTAQSDADVIKMTSERGVPVYKDFAVHMADEPGDEVLWIALHPSVALRPKFYDAILSGLEVFKLNDSAGNLAAPDPLPSKMLAQAELGAGEEERSRNSKHQANKKKAVIAAVGIVAAICVVVYHHHNKRDRELSGSESHSSGWLPLYHSYTMRRQGMSGHLGGNQLTGSMCRHFSIAEMRAATKNFSEELVIGVGGFGKVYRGVVDGDTKVAIKRSNPSSEQGALEFHTEIEMLSKLRHRHLVALIGSCEEDKEMILVYDYMEHGTLREHLYDKGGKTPPLSWRSRLEICIGAARGLHYLHTGARYTIIC</sequence>
<reference evidence="1" key="1">
    <citation type="submission" date="2021-05" db="EMBL/GenBank/DDBJ databases">
        <authorList>
            <person name="Scholz U."/>
            <person name="Mascher M."/>
            <person name="Fiebig A."/>
        </authorList>
    </citation>
    <scope>NUCLEOTIDE SEQUENCE [LARGE SCALE GENOMIC DNA]</scope>
</reference>
<name>A0ACD5TU55_AVESA</name>
<keyword evidence="2" id="KW-1185">Reference proteome</keyword>
<accession>A0ACD5TU55</accession>
<organism evidence="1 2">
    <name type="scientific">Avena sativa</name>
    <name type="common">Oat</name>
    <dbReference type="NCBI Taxonomy" id="4498"/>
    <lineage>
        <taxon>Eukaryota</taxon>
        <taxon>Viridiplantae</taxon>
        <taxon>Streptophyta</taxon>
        <taxon>Embryophyta</taxon>
        <taxon>Tracheophyta</taxon>
        <taxon>Spermatophyta</taxon>
        <taxon>Magnoliopsida</taxon>
        <taxon>Liliopsida</taxon>
        <taxon>Poales</taxon>
        <taxon>Poaceae</taxon>
        <taxon>BOP clade</taxon>
        <taxon>Pooideae</taxon>
        <taxon>Poodae</taxon>
        <taxon>Poeae</taxon>
        <taxon>Poeae Chloroplast Group 1 (Aveneae type)</taxon>
        <taxon>Aveninae</taxon>
        <taxon>Avena</taxon>
    </lineage>
</organism>
<dbReference type="Proteomes" id="UP001732700">
    <property type="component" value="Chromosome 1D"/>
</dbReference>
<protein>
    <submittedName>
        <fullName evidence="1">Uncharacterized protein</fullName>
    </submittedName>
</protein>
<dbReference type="EnsemblPlants" id="AVESA.00010b.r2.1DG0125730.1">
    <property type="protein sequence ID" value="AVESA.00010b.r2.1DG0125730.1.CDS"/>
    <property type="gene ID" value="AVESA.00010b.r2.1DG0125730"/>
</dbReference>
<reference evidence="1" key="2">
    <citation type="submission" date="2025-09" db="UniProtKB">
        <authorList>
            <consortium name="EnsemblPlants"/>
        </authorList>
    </citation>
    <scope>IDENTIFICATION</scope>
</reference>
<evidence type="ECO:0000313" key="2">
    <source>
        <dbReference type="Proteomes" id="UP001732700"/>
    </source>
</evidence>
<evidence type="ECO:0000313" key="1">
    <source>
        <dbReference type="EnsemblPlants" id="AVESA.00010b.r2.1DG0125730.1.CDS"/>
    </source>
</evidence>
<proteinExistence type="predicted"/>